<dbReference type="EMBL" id="FOJG01000001">
    <property type="protein sequence ID" value="SEW15577.1"/>
    <property type="molecule type" value="Genomic_DNA"/>
</dbReference>
<evidence type="ECO:0000313" key="2">
    <source>
        <dbReference type="Proteomes" id="UP000199310"/>
    </source>
</evidence>
<keyword evidence="2" id="KW-1185">Reference proteome</keyword>
<proteinExistence type="predicted"/>
<dbReference type="AlphaFoldDB" id="A0A1I0PMD3"/>
<sequence length="381" mass="44309">MKYELVELEQYIHDRLPPEILPVDEKLREKVAVHSHYLSLQVQRLRTIFKEDLAAMKDLERARIYVPVHALSILDICGQLANWFQAAKEKGQNQLMEFYSRIDRLLSDLLQILQKTLPAAFDTSLPIPFTIYNDHLPHIRQLIDGISDLKPLLDHHNQPVIDLVQTEITSIWASPREVTYHLLEYTTRLLTALSEIKDRTVPNYSHYLHTAVLIRLNYNSPKYIERCIFKLIEKMDEMNNLEKLITIDFYVDELSKIVPLKSDCLISDEHSALDQLKAWTFQEKKKLEKPLLATQQQKELEKLFLDLSVDELAALTYGAQKAGFTRKDDKLNLFRQIIAFIRTIGTDNIAIDSFANKTYKPKEAAKVSMRAKLRLLDDALR</sequence>
<organism evidence="1 2">
    <name type="scientific">Chitinophaga arvensicola</name>
    <dbReference type="NCBI Taxonomy" id="29529"/>
    <lineage>
        <taxon>Bacteria</taxon>
        <taxon>Pseudomonadati</taxon>
        <taxon>Bacteroidota</taxon>
        <taxon>Chitinophagia</taxon>
        <taxon>Chitinophagales</taxon>
        <taxon>Chitinophagaceae</taxon>
        <taxon>Chitinophaga</taxon>
    </lineage>
</organism>
<dbReference type="RefSeq" id="WP_143059070.1">
    <property type="nucleotide sequence ID" value="NZ_FOJG01000001.1"/>
</dbReference>
<evidence type="ECO:0000313" key="1">
    <source>
        <dbReference type="EMBL" id="SEW15577.1"/>
    </source>
</evidence>
<reference evidence="2" key="1">
    <citation type="submission" date="2016-10" db="EMBL/GenBank/DDBJ databases">
        <authorList>
            <person name="Varghese N."/>
            <person name="Submissions S."/>
        </authorList>
    </citation>
    <scope>NUCLEOTIDE SEQUENCE [LARGE SCALE GENOMIC DNA]</scope>
    <source>
        <strain evidence="2">DSM 3695</strain>
    </source>
</reference>
<protein>
    <submittedName>
        <fullName evidence="1">Uncharacterized protein</fullName>
    </submittedName>
</protein>
<gene>
    <name evidence="1" type="ORF">SAMN04488122_0869</name>
</gene>
<accession>A0A1I0PMD3</accession>
<dbReference type="Proteomes" id="UP000199310">
    <property type="component" value="Unassembled WGS sequence"/>
</dbReference>
<name>A0A1I0PMD3_9BACT</name>